<feature type="region of interest" description="Disordered" evidence="1">
    <location>
        <begin position="60"/>
        <end position="114"/>
    </location>
</feature>
<protein>
    <submittedName>
        <fullName evidence="4">Uncharacterized protein</fullName>
    </submittedName>
</protein>
<keyword evidence="2" id="KW-1133">Transmembrane helix</keyword>
<keyword evidence="5" id="KW-1185">Reference proteome</keyword>
<keyword evidence="3" id="KW-0732">Signal</keyword>
<feature type="transmembrane region" description="Helical" evidence="2">
    <location>
        <begin position="822"/>
        <end position="843"/>
    </location>
</feature>
<evidence type="ECO:0000313" key="5">
    <source>
        <dbReference type="Proteomes" id="UP001060039"/>
    </source>
</evidence>
<dbReference type="RefSeq" id="WP_255160108.1">
    <property type="nucleotide sequence ID" value="NZ_CP101497.1"/>
</dbReference>
<organism evidence="4 5">
    <name type="scientific">Microcella humidisoli</name>
    <dbReference type="NCBI Taxonomy" id="2963406"/>
    <lineage>
        <taxon>Bacteria</taxon>
        <taxon>Bacillati</taxon>
        <taxon>Actinomycetota</taxon>
        <taxon>Actinomycetes</taxon>
        <taxon>Micrococcales</taxon>
        <taxon>Microbacteriaceae</taxon>
        <taxon>Microcella</taxon>
    </lineage>
</organism>
<feature type="compositionally biased region" description="Low complexity" evidence="1">
    <location>
        <begin position="60"/>
        <end position="69"/>
    </location>
</feature>
<feature type="transmembrane region" description="Helical" evidence="2">
    <location>
        <begin position="635"/>
        <end position="660"/>
    </location>
</feature>
<evidence type="ECO:0000256" key="1">
    <source>
        <dbReference type="SAM" id="MobiDB-lite"/>
    </source>
</evidence>
<proteinExistence type="predicted"/>
<name>A0ABY5FYP1_9MICO</name>
<keyword evidence="2" id="KW-0812">Transmembrane</keyword>
<evidence type="ECO:0000256" key="2">
    <source>
        <dbReference type="SAM" id="Phobius"/>
    </source>
</evidence>
<accession>A0ABY5FYP1</accession>
<gene>
    <name evidence="4" type="ORF">NNL39_02390</name>
</gene>
<keyword evidence="2" id="KW-0472">Membrane</keyword>
<evidence type="ECO:0000256" key="3">
    <source>
        <dbReference type="SAM" id="SignalP"/>
    </source>
</evidence>
<reference evidence="4" key="1">
    <citation type="submission" date="2022-07" db="EMBL/GenBank/DDBJ databases">
        <title>Taxonomic analysis of Microcella humidisoli nov. sp., isolated from riverside soil.</title>
        <authorList>
            <person name="Molina K.M."/>
            <person name="Kim S.B."/>
        </authorList>
    </citation>
    <scope>NUCLEOTIDE SEQUENCE</scope>
    <source>
        <strain evidence="4">MMS21-STM10</strain>
    </source>
</reference>
<feature type="signal peptide" evidence="3">
    <location>
        <begin position="1"/>
        <end position="31"/>
    </location>
</feature>
<feature type="transmembrane region" description="Helical" evidence="2">
    <location>
        <begin position="792"/>
        <end position="810"/>
    </location>
</feature>
<sequence>MARPPVRSGATLLAALLGAVALAIGPVAASADQLPLPEPTPSATALEPEALVPAEVPAEPAAPAAVETPIDTESPIDTETPIETESPVDTPTSVETGPSSPEQPLEQESPVPTTGPAFVEIADVVPITSISPNPVYAWSTVVVSGTKSPGTAVASYLFSPNLGESRPTSCTGNGDAVYSPGNFEFIFTTGDPGTTWSCTFQLTETVQQIGETIQFFAGEGQPGEAKQPSATPSAIVETADPVSEPTLTITPPNVLRVEWLSVDPGTNYSYSVYNPAAPLDYTLTAPVIAGQFVDGAQLVFEQALSPGWWVITIDVRYRAQSVGSRLVTIYVPPAPAIDRATPLANGRVIFSGTGEPGGDLRVVEALPVTPDGASFALATSSTTPQASAISPAAVPGNQVCSTTVAPDGSWSCTTGVLAAGERQFLARSNSPVVGSLPVVGDYLVAGTFAASPIATTVLAPAPPVVPEPAEQPVAPAPEPVEPEPLAEIVDEPVLEPTPDPAPPVEEPAAQPAPGGGEGGTPDRRDPAAPSSITGSIPTLGELFSNPVALAAGGGFALALMLLVAIPSELLNSTLASGGHRLGRGYIVVQGALARLNERVNGLTRSPVVSAALLVLAMSVIFGFNDPEYGFDPVSIRLTLSMALSIFIVYCLAALLSGAIMKRLWGISSRLEMLPTALLLAVLGVVIARLIDFTPGFLIGLAIGLSIVGSVPAALRAKAILLQFGVVFGVGLVAYLAYSALRGIPGFIDTLPGVFLDDTLVAIVAESLTGLLIVLLPLAFFSGRDLWVQSKPLWIVSFLIVATAFSAIVLPTTSDEVGSVLDLIPWLIPVVIYAVIVFALWGWLSRNERQAQDAAAEERAKDYVA</sequence>
<feature type="compositionally biased region" description="Polar residues" evidence="1">
    <location>
        <begin position="83"/>
        <end position="102"/>
    </location>
</feature>
<feature type="region of interest" description="Disordered" evidence="1">
    <location>
        <begin position="493"/>
        <end position="533"/>
    </location>
</feature>
<feature type="transmembrane region" description="Helical" evidence="2">
    <location>
        <begin position="759"/>
        <end position="780"/>
    </location>
</feature>
<dbReference type="Proteomes" id="UP001060039">
    <property type="component" value="Chromosome"/>
</dbReference>
<feature type="transmembrane region" description="Helical" evidence="2">
    <location>
        <begin position="696"/>
        <end position="714"/>
    </location>
</feature>
<feature type="transmembrane region" description="Helical" evidence="2">
    <location>
        <begin position="719"/>
        <end position="739"/>
    </location>
</feature>
<feature type="chain" id="PRO_5045582876" evidence="3">
    <location>
        <begin position="32"/>
        <end position="864"/>
    </location>
</feature>
<feature type="transmembrane region" description="Helical" evidence="2">
    <location>
        <begin position="672"/>
        <end position="690"/>
    </location>
</feature>
<evidence type="ECO:0000313" key="4">
    <source>
        <dbReference type="EMBL" id="UTT62975.1"/>
    </source>
</evidence>
<dbReference type="EMBL" id="CP101497">
    <property type="protein sequence ID" value="UTT62975.1"/>
    <property type="molecule type" value="Genomic_DNA"/>
</dbReference>
<feature type="compositionally biased region" description="Pro residues" evidence="1">
    <location>
        <begin position="495"/>
        <end position="505"/>
    </location>
</feature>
<feature type="transmembrane region" description="Helical" evidence="2">
    <location>
        <begin position="602"/>
        <end position="623"/>
    </location>
</feature>
<feature type="transmembrane region" description="Helical" evidence="2">
    <location>
        <begin position="547"/>
        <end position="565"/>
    </location>
</feature>